<dbReference type="AlphaFoldDB" id="W6YWE5"/>
<dbReference type="Proteomes" id="UP000054032">
    <property type="component" value="Unassembled WGS sequence"/>
</dbReference>
<evidence type="ECO:0000313" key="1">
    <source>
        <dbReference type="EMBL" id="EUC39859.1"/>
    </source>
</evidence>
<protein>
    <submittedName>
        <fullName evidence="1">Uncharacterized protein</fullName>
    </submittedName>
</protein>
<organism evidence="1 2">
    <name type="scientific">Bipolaris oryzae ATCC 44560</name>
    <dbReference type="NCBI Taxonomy" id="930090"/>
    <lineage>
        <taxon>Eukaryota</taxon>
        <taxon>Fungi</taxon>
        <taxon>Dikarya</taxon>
        <taxon>Ascomycota</taxon>
        <taxon>Pezizomycotina</taxon>
        <taxon>Dothideomycetes</taxon>
        <taxon>Pleosporomycetidae</taxon>
        <taxon>Pleosporales</taxon>
        <taxon>Pleosporineae</taxon>
        <taxon>Pleosporaceae</taxon>
        <taxon>Bipolaris</taxon>
    </lineage>
</organism>
<dbReference type="RefSeq" id="XP_007693627.1">
    <property type="nucleotide sequence ID" value="XM_007695437.1"/>
</dbReference>
<accession>W6YWE5</accession>
<dbReference type="KEGG" id="bor:COCMIDRAFT_110373"/>
<keyword evidence="2" id="KW-1185">Reference proteome</keyword>
<gene>
    <name evidence="1" type="ORF">COCMIDRAFT_110373</name>
</gene>
<proteinExistence type="predicted"/>
<name>W6YWE5_COCMI</name>
<sequence>MQDAAAKITRRNPLINCWFRAYVKGFSCGCPRMRWKILRVMISKTIRGEVSALAFILENLVGVEITSNRKLARQILLSYPVAVLL</sequence>
<dbReference type="EMBL" id="KI964236">
    <property type="protein sequence ID" value="EUC39859.1"/>
    <property type="molecule type" value="Genomic_DNA"/>
</dbReference>
<dbReference type="GeneID" id="19119586"/>
<reference evidence="1 2" key="1">
    <citation type="journal article" date="2013" name="PLoS Genet.">
        <title>Comparative genome structure, secondary metabolite, and effector coding capacity across Cochliobolus pathogens.</title>
        <authorList>
            <person name="Condon B.J."/>
            <person name="Leng Y."/>
            <person name="Wu D."/>
            <person name="Bushley K.E."/>
            <person name="Ohm R.A."/>
            <person name="Otillar R."/>
            <person name="Martin J."/>
            <person name="Schackwitz W."/>
            <person name="Grimwood J."/>
            <person name="MohdZainudin N."/>
            <person name="Xue C."/>
            <person name="Wang R."/>
            <person name="Manning V.A."/>
            <person name="Dhillon B."/>
            <person name="Tu Z.J."/>
            <person name="Steffenson B.J."/>
            <person name="Salamov A."/>
            <person name="Sun H."/>
            <person name="Lowry S."/>
            <person name="LaButti K."/>
            <person name="Han J."/>
            <person name="Copeland A."/>
            <person name="Lindquist E."/>
            <person name="Barry K."/>
            <person name="Schmutz J."/>
            <person name="Baker S.E."/>
            <person name="Ciuffetti L.M."/>
            <person name="Grigoriev I.V."/>
            <person name="Zhong S."/>
            <person name="Turgeon B.G."/>
        </authorList>
    </citation>
    <scope>NUCLEOTIDE SEQUENCE [LARGE SCALE GENOMIC DNA]</scope>
    <source>
        <strain evidence="1 2">ATCC 44560</strain>
    </source>
</reference>
<evidence type="ECO:0000313" key="2">
    <source>
        <dbReference type="Proteomes" id="UP000054032"/>
    </source>
</evidence>
<dbReference type="HOGENOM" id="CLU_2512291_0_0_1"/>